<evidence type="ECO:0000256" key="4">
    <source>
        <dbReference type="ARBA" id="ARBA00023136"/>
    </source>
</evidence>
<comment type="subcellular location">
    <subcellularLocation>
        <location evidence="1">Membrane</location>
        <topology evidence="1">Multi-pass membrane protein</topology>
    </subcellularLocation>
</comment>
<dbReference type="AlphaFoldDB" id="A0A1I8A6E9"/>
<keyword evidence="3 5" id="KW-1133">Transmembrane helix</keyword>
<evidence type="ECO:0000256" key="3">
    <source>
        <dbReference type="ARBA" id="ARBA00022989"/>
    </source>
</evidence>
<feature type="transmembrane region" description="Helical" evidence="5">
    <location>
        <begin position="50"/>
        <end position="68"/>
    </location>
</feature>
<accession>A0A1I8A6E9</accession>
<evidence type="ECO:0000256" key="5">
    <source>
        <dbReference type="SAM" id="Phobius"/>
    </source>
</evidence>
<dbReference type="Pfam" id="PF10292">
    <property type="entry name" value="7TM_GPCR_Srab"/>
    <property type="match status" value="1"/>
</dbReference>
<dbReference type="InterPro" id="IPR019408">
    <property type="entry name" value="7TM_GPCR_serpentine_rcpt_Srab"/>
</dbReference>
<sequence>MENIRAIRLLFPINLVHFLCFAATMIAQPLNNALSFNLSPRDYSVRIETLNFIPVYSVLIPVVLWYVCRTYSVHSRGPTFRACSVSDVLLARQKHDTEIYFKQFEKAINEPQKRDSFISQCRVS</sequence>
<feature type="transmembrane region" description="Helical" evidence="5">
    <location>
        <begin position="9"/>
        <end position="30"/>
    </location>
</feature>
<keyword evidence="6" id="KW-1185">Reference proteome</keyword>
<name>A0A1I8A6E9_9BILA</name>
<dbReference type="GO" id="GO:0016020">
    <property type="term" value="C:membrane"/>
    <property type="evidence" value="ECO:0007669"/>
    <property type="project" value="UniProtKB-SubCell"/>
</dbReference>
<dbReference type="WBParaSite" id="L893_g3334.t1">
    <property type="protein sequence ID" value="L893_g3334.t1"/>
    <property type="gene ID" value="L893_g3334"/>
</dbReference>
<dbReference type="Proteomes" id="UP000095287">
    <property type="component" value="Unplaced"/>
</dbReference>
<proteinExistence type="predicted"/>
<keyword evidence="4 5" id="KW-0472">Membrane</keyword>
<reference evidence="7" key="1">
    <citation type="submission" date="2016-11" db="UniProtKB">
        <authorList>
            <consortium name="WormBaseParasite"/>
        </authorList>
    </citation>
    <scope>IDENTIFICATION</scope>
</reference>
<evidence type="ECO:0000313" key="7">
    <source>
        <dbReference type="WBParaSite" id="L893_g3334.t1"/>
    </source>
</evidence>
<keyword evidence="2 5" id="KW-0812">Transmembrane</keyword>
<evidence type="ECO:0000313" key="6">
    <source>
        <dbReference type="Proteomes" id="UP000095287"/>
    </source>
</evidence>
<protein>
    <submittedName>
        <fullName evidence="7">Transmembrane protein</fullName>
    </submittedName>
</protein>
<organism evidence="6 7">
    <name type="scientific">Steinernema glaseri</name>
    <dbReference type="NCBI Taxonomy" id="37863"/>
    <lineage>
        <taxon>Eukaryota</taxon>
        <taxon>Metazoa</taxon>
        <taxon>Ecdysozoa</taxon>
        <taxon>Nematoda</taxon>
        <taxon>Chromadorea</taxon>
        <taxon>Rhabditida</taxon>
        <taxon>Tylenchina</taxon>
        <taxon>Panagrolaimomorpha</taxon>
        <taxon>Strongyloidoidea</taxon>
        <taxon>Steinernematidae</taxon>
        <taxon>Steinernema</taxon>
    </lineage>
</organism>
<evidence type="ECO:0000256" key="2">
    <source>
        <dbReference type="ARBA" id="ARBA00022692"/>
    </source>
</evidence>
<evidence type="ECO:0000256" key="1">
    <source>
        <dbReference type="ARBA" id="ARBA00004141"/>
    </source>
</evidence>